<feature type="compositionally biased region" description="Basic and acidic residues" evidence="1">
    <location>
        <begin position="1"/>
        <end position="11"/>
    </location>
</feature>
<comment type="caution">
    <text evidence="2">The sequence shown here is derived from an EMBL/GenBank/DDBJ whole genome shotgun (WGS) entry which is preliminary data.</text>
</comment>
<evidence type="ECO:0000313" key="3">
    <source>
        <dbReference type="Proteomes" id="UP000314294"/>
    </source>
</evidence>
<dbReference type="AlphaFoldDB" id="A0A4Z2I151"/>
<evidence type="ECO:0000313" key="2">
    <source>
        <dbReference type="EMBL" id="TNN71530.1"/>
    </source>
</evidence>
<accession>A0A4Z2I151</accession>
<feature type="region of interest" description="Disordered" evidence="1">
    <location>
        <begin position="1"/>
        <end position="25"/>
    </location>
</feature>
<organism evidence="2 3">
    <name type="scientific">Liparis tanakae</name>
    <name type="common">Tanaka's snailfish</name>
    <dbReference type="NCBI Taxonomy" id="230148"/>
    <lineage>
        <taxon>Eukaryota</taxon>
        <taxon>Metazoa</taxon>
        <taxon>Chordata</taxon>
        <taxon>Craniata</taxon>
        <taxon>Vertebrata</taxon>
        <taxon>Euteleostomi</taxon>
        <taxon>Actinopterygii</taxon>
        <taxon>Neopterygii</taxon>
        <taxon>Teleostei</taxon>
        <taxon>Neoteleostei</taxon>
        <taxon>Acanthomorphata</taxon>
        <taxon>Eupercaria</taxon>
        <taxon>Perciformes</taxon>
        <taxon>Cottioidei</taxon>
        <taxon>Cottales</taxon>
        <taxon>Liparidae</taxon>
        <taxon>Liparis</taxon>
    </lineage>
</organism>
<gene>
    <name evidence="2" type="ORF">EYF80_018216</name>
</gene>
<evidence type="ECO:0000256" key="1">
    <source>
        <dbReference type="SAM" id="MobiDB-lite"/>
    </source>
</evidence>
<dbReference type="EMBL" id="SRLO01000148">
    <property type="protein sequence ID" value="TNN71530.1"/>
    <property type="molecule type" value="Genomic_DNA"/>
</dbReference>
<keyword evidence="3" id="KW-1185">Reference proteome</keyword>
<name>A0A4Z2I151_9TELE</name>
<proteinExistence type="predicted"/>
<dbReference type="Proteomes" id="UP000314294">
    <property type="component" value="Unassembled WGS sequence"/>
</dbReference>
<sequence length="98" mass="10831">MSEGAREKEVDGTTIPDVAHTPQSDSLSALQALHWSAGRQRQHQQQGEKSNLAAQLEQVYNRSGWLFGDTMSQPQFKPALVCSARLQEGPNDSLLQIQ</sequence>
<reference evidence="2 3" key="1">
    <citation type="submission" date="2019-03" db="EMBL/GenBank/DDBJ databases">
        <title>First draft genome of Liparis tanakae, snailfish: a comprehensive survey of snailfish specific genes.</title>
        <authorList>
            <person name="Kim W."/>
            <person name="Song I."/>
            <person name="Jeong J.-H."/>
            <person name="Kim D."/>
            <person name="Kim S."/>
            <person name="Ryu S."/>
            <person name="Song J.Y."/>
            <person name="Lee S.K."/>
        </authorList>
    </citation>
    <scope>NUCLEOTIDE SEQUENCE [LARGE SCALE GENOMIC DNA]</scope>
    <source>
        <tissue evidence="2">Muscle</tissue>
    </source>
</reference>
<protein>
    <submittedName>
        <fullName evidence="2">Uncharacterized protein</fullName>
    </submittedName>
</protein>